<keyword evidence="2" id="KW-1185">Reference proteome</keyword>
<proteinExistence type="predicted"/>
<evidence type="ECO:0000313" key="1">
    <source>
        <dbReference type="EMBL" id="KNC70151.1"/>
    </source>
</evidence>
<dbReference type="GeneID" id="25917828"/>
<name>A0A0L0F0H9_9EUKA</name>
<accession>A0A0L0F0H9</accession>
<dbReference type="OrthoDB" id="5817051at2759"/>
<protein>
    <submittedName>
        <fullName evidence="1">Uncharacterized protein</fullName>
    </submittedName>
</protein>
<dbReference type="Proteomes" id="UP000054560">
    <property type="component" value="Unassembled WGS sequence"/>
</dbReference>
<organism evidence="1 2">
    <name type="scientific">Sphaeroforma arctica JP610</name>
    <dbReference type="NCBI Taxonomy" id="667725"/>
    <lineage>
        <taxon>Eukaryota</taxon>
        <taxon>Ichthyosporea</taxon>
        <taxon>Ichthyophonida</taxon>
        <taxon>Sphaeroforma</taxon>
    </lineage>
</organism>
<dbReference type="EMBL" id="KQ251979">
    <property type="protein sequence ID" value="KNC70151.1"/>
    <property type="molecule type" value="Genomic_DNA"/>
</dbReference>
<feature type="non-terminal residue" evidence="1">
    <location>
        <position position="1"/>
    </location>
</feature>
<evidence type="ECO:0000313" key="2">
    <source>
        <dbReference type="Proteomes" id="UP000054560"/>
    </source>
</evidence>
<dbReference type="RefSeq" id="XP_014144053.1">
    <property type="nucleotide sequence ID" value="XM_014288578.1"/>
</dbReference>
<gene>
    <name evidence="1" type="ORF">SARC_17324</name>
</gene>
<sequence length="58" mass="6514">THKFEATIKELPVTWLLCDAFKTYAGAERLRAIHCAAKMGYQLHMSSILCARDGLTCK</sequence>
<reference evidence="1 2" key="1">
    <citation type="submission" date="2011-02" db="EMBL/GenBank/DDBJ databases">
        <title>The Genome Sequence of Sphaeroforma arctica JP610.</title>
        <authorList>
            <consortium name="The Broad Institute Genome Sequencing Platform"/>
            <person name="Russ C."/>
            <person name="Cuomo C."/>
            <person name="Young S.K."/>
            <person name="Zeng Q."/>
            <person name="Gargeya S."/>
            <person name="Alvarado L."/>
            <person name="Berlin A."/>
            <person name="Chapman S.B."/>
            <person name="Chen Z."/>
            <person name="Freedman E."/>
            <person name="Gellesch M."/>
            <person name="Goldberg J."/>
            <person name="Griggs A."/>
            <person name="Gujja S."/>
            <person name="Heilman E."/>
            <person name="Heiman D."/>
            <person name="Howarth C."/>
            <person name="Mehta T."/>
            <person name="Neiman D."/>
            <person name="Pearson M."/>
            <person name="Roberts A."/>
            <person name="Saif S."/>
            <person name="Shea T."/>
            <person name="Shenoy N."/>
            <person name="Sisk P."/>
            <person name="Stolte C."/>
            <person name="Sykes S."/>
            <person name="White J."/>
            <person name="Yandava C."/>
            <person name="Burger G."/>
            <person name="Gray M.W."/>
            <person name="Holland P.W.H."/>
            <person name="King N."/>
            <person name="Lang F.B.F."/>
            <person name="Roger A.J."/>
            <person name="Ruiz-Trillo I."/>
            <person name="Haas B."/>
            <person name="Nusbaum C."/>
            <person name="Birren B."/>
        </authorList>
    </citation>
    <scope>NUCLEOTIDE SEQUENCE [LARGE SCALE GENOMIC DNA]</scope>
    <source>
        <strain evidence="1 2">JP610</strain>
    </source>
</reference>
<dbReference type="AlphaFoldDB" id="A0A0L0F0H9"/>